<reference evidence="2 3" key="1">
    <citation type="journal article" date="2007" name="Science">
        <title>The Chlamydomonas genome reveals the evolution of key animal and plant functions.</title>
        <authorList>
            <person name="Merchant S.S."/>
            <person name="Prochnik S.E."/>
            <person name="Vallon O."/>
            <person name="Harris E.H."/>
            <person name="Karpowicz S.J."/>
            <person name="Witman G.B."/>
            <person name="Terry A."/>
            <person name="Salamov A."/>
            <person name="Fritz-Laylin L.K."/>
            <person name="Marechal-Drouard L."/>
            <person name="Marshall W.F."/>
            <person name="Qu L.H."/>
            <person name="Nelson D.R."/>
            <person name="Sanderfoot A.A."/>
            <person name="Spalding M.H."/>
            <person name="Kapitonov V.V."/>
            <person name="Ren Q."/>
            <person name="Ferris P."/>
            <person name="Lindquist E."/>
            <person name="Shapiro H."/>
            <person name="Lucas S.M."/>
            <person name="Grimwood J."/>
            <person name="Schmutz J."/>
            <person name="Cardol P."/>
            <person name="Cerutti H."/>
            <person name="Chanfreau G."/>
            <person name="Chen C.L."/>
            <person name="Cognat V."/>
            <person name="Croft M.T."/>
            <person name="Dent R."/>
            <person name="Dutcher S."/>
            <person name="Fernandez E."/>
            <person name="Fukuzawa H."/>
            <person name="Gonzalez-Ballester D."/>
            <person name="Gonzalez-Halphen D."/>
            <person name="Hallmann A."/>
            <person name="Hanikenne M."/>
            <person name="Hippler M."/>
            <person name="Inwood W."/>
            <person name="Jabbari K."/>
            <person name="Kalanon M."/>
            <person name="Kuras R."/>
            <person name="Lefebvre P.A."/>
            <person name="Lemaire S.D."/>
            <person name="Lobanov A.V."/>
            <person name="Lohr M."/>
            <person name="Manuell A."/>
            <person name="Meier I."/>
            <person name="Mets L."/>
            <person name="Mittag M."/>
            <person name="Mittelmeier T."/>
            <person name="Moroney J.V."/>
            <person name="Moseley J."/>
            <person name="Napoli C."/>
            <person name="Nedelcu A.M."/>
            <person name="Niyogi K."/>
            <person name="Novoselov S.V."/>
            <person name="Paulsen I.T."/>
            <person name="Pazour G."/>
            <person name="Purton S."/>
            <person name="Ral J.P."/>
            <person name="Riano-Pachon D.M."/>
            <person name="Riekhof W."/>
            <person name="Rymarquis L."/>
            <person name="Schroda M."/>
            <person name="Stern D."/>
            <person name="Umen J."/>
            <person name="Willows R."/>
            <person name="Wilson N."/>
            <person name="Zimmer S.L."/>
            <person name="Allmer J."/>
            <person name="Balk J."/>
            <person name="Bisova K."/>
            <person name="Chen C.J."/>
            <person name="Elias M."/>
            <person name="Gendler K."/>
            <person name="Hauser C."/>
            <person name="Lamb M.R."/>
            <person name="Ledford H."/>
            <person name="Long J.C."/>
            <person name="Minagawa J."/>
            <person name="Page M.D."/>
            <person name="Pan J."/>
            <person name="Pootakham W."/>
            <person name="Roje S."/>
            <person name="Rose A."/>
            <person name="Stahlberg E."/>
            <person name="Terauchi A.M."/>
            <person name="Yang P."/>
            <person name="Ball S."/>
            <person name="Bowler C."/>
            <person name="Dieckmann C.L."/>
            <person name="Gladyshev V.N."/>
            <person name="Green P."/>
            <person name="Jorgensen R."/>
            <person name="Mayfield S."/>
            <person name="Mueller-Roeber B."/>
            <person name="Rajamani S."/>
            <person name="Sayre R.T."/>
            <person name="Brokstein P."/>
            <person name="Dubchak I."/>
            <person name="Goodstein D."/>
            <person name="Hornick L."/>
            <person name="Huang Y.W."/>
            <person name="Jhaveri J."/>
            <person name="Luo Y."/>
            <person name="Martinez D."/>
            <person name="Ngau W.C."/>
            <person name="Otillar B."/>
            <person name="Poliakov A."/>
            <person name="Porter A."/>
            <person name="Szajkowski L."/>
            <person name="Werner G."/>
            <person name="Zhou K."/>
            <person name="Grigoriev I.V."/>
            <person name="Rokhsar D.S."/>
            <person name="Grossman A.R."/>
        </authorList>
    </citation>
    <scope>NUCLEOTIDE SEQUENCE [LARGE SCALE GENOMIC DNA]</scope>
    <source>
        <strain evidence="3">CC-503</strain>
    </source>
</reference>
<dbReference type="GeneID" id="5720137"/>
<protein>
    <submittedName>
        <fullName evidence="2">Uncharacterized protein</fullName>
    </submittedName>
</protein>
<dbReference type="GO" id="GO:0030149">
    <property type="term" value="P:sphingolipid catabolic process"/>
    <property type="evidence" value="ECO:0000318"/>
    <property type="project" value="GO_Central"/>
</dbReference>
<feature type="compositionally biased region" description="Acidic residues" evidence="1">
    <location>
        <begin position="623"/>
        <end position="645"/>
    </location>
</feature>
<feature type="region of interest" description="Disordered" evidence="1">
    <location>
        <begin position="573"/>
        <end position="645"/>
    </location>
</feature>
<dbReference type="PANTHER" id="PTHR12393">
    <property type="entry name" value="SPHINGOMYELIN PHOSPHODIESTERASE RELATED"/>
    <property type="match status" value="1"/>
</dbReference>
<gene>
    <name evidence="2" type="ORF">CHLRE_09g394600v5</name>
</gene>
<dbReference type="InParanoid" id="A0A2K3DD99"/>
<dbReference type="GO" id="GO:0005783">
    <property type="term" value="C:endoplasmic reticulum"/>
    <property type="evidence" value="ECO:0000318"/>
    <property type="project" value="GO_Central"/>
</dbReference>
<evidence type="ECO:0000313" key="2">
    <source>
        <dbReference type="EMBL" id="PNW78504.1"/>
    </source>
</evidence>
<organism evidence="2 3">
    <name type="scientific">Chlamydomonas reinhardtii</name>
    <name type="common">Chlamydomonas smithii</name>
    <dbReference type="NCBI Taxonomy" id="3055"/>
    <lineage>
        <taxon>Eukaryota</taxon>
        <taxon>Viridiplantae</taxon>
        <taxon>Chlorophyta</taxon>
        <taxon>core chlorophytes</taxon>
        <taxon>Chlorophyceae</taxon>
        <taxon>CS clade</taxon>
        <taxon>Chlamydomonadales</taxon>
        <taxon>Chlamydomonadaceae</taxon>
        <taxon>Chlamydomonas</taxon>
    </lineage>
</organism>
<proteinExistence type="predicted"/>
<dbReference type="Gramene" id="PNW78504">
    <property type="protein sequence ID" value="PNW78504"/>
    <property type="gene ID" value="CHLRE_09g394600v5"/>
</dbReference>
<evidence type="ECO:0000313" key="3">
    <source>
        <dbReference type="Proteomes" id="UP000006906"/>
    </source>
</evidence>
<dbReference type="PANTHER" id="PTHR12393:SF6">
    <property type="entry name" value="SPHINGOMYELIN PHOSPHODIESTERASE 2"/>
    <property type="match status" value="1"/>
</dbReference>
<dbReference type="PaxDb" id="3055-EDP02479"/>
<dbReference type="SUPFAM" id="SSF140860">
    <property type="entry name" value="Pseudo ankyrin repeat-like"/>
    <property type="match status" value="1"/>
</dbReference>
<dbReference type="OrthoDB" id="556168at2759"/>
<dbReference type="ExpressionAtlas" id="A0A2K3DD99">
    <property type="expression patterns" value="baseline"/>
</dbReference>
<name>A0A2K3DD99_CHLRE</name>
<keyword evidence="3" id="KW-1185">Reference proteome</keyword>
<accession>A0A2K3DD99</accession>
<dbReference type="RefSeq" id="XP_042920927.1">
    <property type="nucleotide sequence ID" value="XM_043065721.1"/>
</dbReference>
<dbReference type="Proteomes" id="UP000006906">
    <property type="component" value="Chromosome 9"/>
</dbReference>
<dbReference type="GO" id="GO:0004620">
    <property type="term" value="F:phospholipase activity"/>
    <property type="evidence" value="ECO:0000318"/>
    <property type="project" value="GO_Central"/>
</dbReference>
<evidence type="ECO:0000256" key="1">
    <source>
        <dbReference type="SAM" id="MobiDB-lite"/>
    </source>
</evidence>
<feature type="compositionally biased region" description="Acidic residues" evidence="1">
    <location>
        <begin position="579"/>
        <end position="614"/>
    </location>
</feature>
<dbReference type="GO" id="GO:0016020">
    <property type="term" value="C:membrane"/>
    <property type="evidence" value="ECO:0000318"/>
    <property type="project" value="GO_Central"/>
</dbReference>
<dbReference type="GO" id="GO:0071944">
    <property type="term" value="C:cell periphery"/>
    <property type="evidence" value="ECO:0000318"/>
    <property type="project" value="GO_Central"/>
</dbReference>
<dbReference type="KEGG" id="cre:CHLRE_09g394600v5"/>
<dbReference type="EMBL" id="CM008970">
    <property type="protein sequence ID" value="PNW78504.1"/>
    <property type="molecule type" value="Genomic_DNA"/>
</dbReference>
<dbReference type="GO" id="GO:0046513">
    <property type="term" value="P:ceramide biosynthetic process"/>
    <property type="evidence" value="ECO:0000318"/>
    <property type="project" value="GO_Central"/>
</dbReference>
<dbReference type="AlphaFoldDB" id="A0A2K3DD99"/>
<sequence>MSQNPFSRLSPELIQNIASFMHPSYVALGYKLSCKEVAEALQEQYHTIKLRGEPRSLEPYSAYDDPIVVVVAEQPWPGAAFVAHWGRPEPWRALSRWQRHRLLCLAASSHHPPSLDAALAHCGAAIMVDALVSAAAAGDLEACRRLHERDGCHFDTQEVVVAGLTGHLAVCEWLAGKCRPWQLSNLLLAAIYSGHKEVAELATHRYEPAYGDESYQLGAAAKGGRLELVQELGPDYNFHQPRMVMYCGVWRDALFGCPLEVLQQHHEQWAYRYNYEQQLLWAAASPTPDWSAKCEWLLATWGGLPADSSNDVRFEEEAFAALLQRPDVPLRLQLLATHGVEPASLLQAASEAAGAIGSTTMAEFCLDELPALLLQWRAAPAPGREAQRWQEQQAQPQQLPAQEDIMEFMAEAAAENQQVSVLRLLRQRGFDGFGLTHLLAAINSVWNCWRPSVKPPPHCMGAPALHFLLLEEPEALLGPGEELPLSSTYVFRAAAHLGADLALLRLLHEEHGARIDLAAVAAEGSEEAVAWAVDALVAAGLAPQPLSCTKHGQVVTSGNLAVANFLSQRGLIGAHGQGSEDEGSEDESSGSEDEGSEGEGSEDESLGSEDEGSEGEGSGHEDSNDDSSEYEGHEDEGSEDMDWGA</sequence>